<sequence>MSNYWLAALGLMLVLEGIMPFVFPSSWRETLRKVSQFQDGQARFIGLTLMLSGVLLIYWVK</sequence>
<dbReference type="PANTHER" id="PTHR38602">
    <property type="entry name" value="INNER MEMBRANE PROTEIN-RELATED"/>
    <property type="match status" value="1"/>
</dbReference>
<accession>A0A1J5T367</accession>
<keyword evidence="1" id="KW-1133">Transmembrane helix</keyword>
<dbReference type="EMBL" id="MLJW01000022">
    <property type="protein sequence ID" value="OIR10701.1"/>
    <property type="molecule type" value="Genomic_DNA"/>
</dbReference>
<reference evidence="2" key="1">
    <citation type="submission" date="2016-10" db="EMBL/GenBank/DDBJ databases">
        <title>Sequence of Gallionella enrichment culture.</title>
        <authorList>
            <person name="Poehlein A."/>
            <person name="Muehling M."/>
            <person name="Daniel R."/>
        </authorList>
    </citation>
    <scope>NUCLEOTIDE SEQUENCE</scope>
</reference>
<proteinExistence type="predicted"/>
<evidence type="ECO:0008006" key="3">
    <source>
        <dbReference type="Google" id="ProtNLM"/>
    </source>
</evidence>
<name>A0A1J5T367_9ZZZZ</name>
<gene>
    <name evidence="2" type="ORF">GALL_74710</name>
</gene>
<dbReference type="InterPro" id="IPR019201">
    <property type="entry name" value="DUF2065"/>
</dbReference>
<comment type="caution">
    <text evidence="2">The sequence shown here is derived from an EMBL/GenBank/DDBJ whole genome shotgun (WGS) entry which is preliminary data.</text>
</comment>
<keyword evidence="1" id="KW-0812">Transmembrane</keyword>
<feature type="transmembrane region" description="Helical" evidence="1">
    <location>
        <begin position="6"/>
        <end position="23"/>
    </location>
</feature>
<keyword evidence="1" id="KW-0472">Membrane</keyword>
<protein>
    <recommendedName>
        <fullName evidence="3">DUF2065 domain-containing protein</fullName>
    </recommendedName>
</protein>
<dbReference type="PANTHER" id="PTHR38602:SF1">
    <property type="entry name" value="INNER MEMBRANE PROTEIN"/>
    <property type="match status" value="1"/>
</dbReference>
<evidence type="ECO:0000256" key="1">
    <source>
        <dbReference type="SAM" id="Phobius"/>
    </source>
</evidence>
<dbReference type="AlphaFoldDB" id="A0A1J5T367"/>
<organism evidence="2">
    <name type="scientific">mine drainage metagenome</name>
    <dbReference type="NCBI Taxonomy" id="410659"/>
    <lineage>
        <taxon>unclassified sequences</taxon>
        <taxon>metagenomes</taxon>
        <taxon>ecological metagenomes</taxon>
    </lineage>
</organism>
<dbReference type="Pfam" id="PF09838">
    <property type="entry name" value="DUF2065"/>
    <property type="match status" value="1"/>
</dbReference>
<evidence type="ECO:0000313" key="2">
    <source>
        <dbReference type="EMBL" id="OIR10701.1"/>
    </source>
</evidence>
<feature type="transmembrane region" description="Helical" evidence="1">
    <location>
        <begin position="44"/>
        <end position="60"/>
    </location>
</feature>